<dbReference type="AlphaFoldDB" id="A0A2U1CLL3"/>
<dbReference type="Proteomes" id="UP000246145">
    <property type="component" value="Unassembled WGS sequence"/>
</dbReference>
<reference evidence="4 5" key="1">
    <citation type="submission" date="2018-04" db="EMBL/GenBank/DDBJ databases">
        <title>Genomic Encyclopedia of Type Strains, Phase IV (KMG-IV): sequencing the most valuable type-strain genomes for metagenomic binning, comparative biology and taxonomic classification.</title>
        <authorList>
            <person name="Goeker M."/>
        </authorList>
    </citation>
    <scope>NUCLEOTIDE SEQUENCE [LARGE SCALE GENOMIC DNA]</scope>
    <source>
        <strain evidence="4 5">DSM 10065</strain>
    </source>
</reference>
<dbReference type="RefSeq" id="WP_116518840.1">
    <property type="nucleotide sequence ID" value="NZ_JACCEX010000003.1"/>
</dbReference>
<dbReference type="GO" id="GO:0046872">
    <property type="term" value="F:metal ion binding"/>
    <property type="evidence" value="ECO:0007669"/>
    <property type="project" value="UniProtKB-KW"/>
</dbReference>
<dbReference type="OrthoDB" id="5500703at2"/>
<name>A0A2U1CLL3_9BURK</name>
<sequence>MQTEVLTDLVLANHILFNEGVLDGFGHVSVRNPSNPGRFYIARSIAPATVSEDDILEVDLDGLVHDERNRRTYVERFIHSEIYKARPDVHCVVHSHSPTVIPFGVTGTRLRPVCHMSGFLGNKTPIYEIRDFIGESSSLLVTSQKLGKALANTLGSKNVALMRGHGSVAVGESIKQAVYRAIYTEVNARLQAQSLALGEPIFLSDGECDGTTEAMNDHLDRPWQLWVRRAKASALNLPTT</sequence>
<evidence type="ECO:0000256" key="2">
    <source>
        <dbReference type="ARBA" id="ARBA00023239"/>
    </source>
</evidence>
<dbReference type="Pfam" id="PF00596">
    <property type="entry name" value="Aldolase_II"/>
    <property type="match status" value="1"/>
</dbReference>
<dbReference type="PANTHER" id="PTHR22789:SF0">
    <property type="entry name" value="3-OXO-TETRONATE 4-PHOSPHATE DECARBOXYLASE-RELATED"/>
    <property type="match status" value="1"/>
</dbReference>
<dbReference type="InterPro" id="IPR001303">
    <property type="entry name" value="Aldolase_II/adducin_N"/>
</dbReference>
<evidence type="ECO:0000259" key="3">
    <source>
        <dbReference type="SMART" id="SM01007"/>
    </source>
</evidence>
<evidence type="ECO:0000313" key="4">
    <source>
        <dbReference type="EMBL" id="PVY61874.1"/>
    </source>
</evidence>
<keyword evidence="1" id="KW-0479">Metal-binding</keyword>
<dbReference type="Gene3D" id="3.40.225.10">
    <property type="entry name" value="Class II aldolase/adducin N-terminal domain"/>
    <property type="match status" value="1"/>
</dbReference>
<dbReference type="PANTHER" id="PTHR22789">
    <property type="entry name" value="FUCULOSE PHOSPHATE ALDOLASE"/>
    <property type="match status" value="1"/>
</dbReference>
<dbReference type="GO" id="GO:0005829">
    <property type="term" value="C:cytosol"/>
    <property type="evidence" value="ECO:0007669"/>
    <property type="project" value="TreeGrafter"/>
</dbReference>
<protein>
    <submittedName>
        <fullName evidence="4">HCOMODA/2-hydroxy-3-carboxy-muconic semialdehyde decarboxylase</fullName>
    </submittedName>
</protein>
<feature type="domain" description="Class II aldolase/adducin N-terminal" evidence="3">
    <location>
        <begin position="7"/>
        <end position="192"/>
    </location>
</feature>
<proteinExistence type="predicted"/>
<organism evidence="4 5">
    <name type="scientific">Pusillimonas noertemannii</name>
    <dbReference type="NCBI Taxonomy" id="305977"/>
    <lineage>
        <taxon>Bacteria</taxon>
        <taxon>Pseudomonadati</taxon>
        <taxon>Pseudomonadota</taxon>
        <taxon>Betaproteobacteria</taxon>
        <taxon>Burkholderiales</taxon>
        <taxon>Alcaligenaceae</taxon>
        <taxon>Pusillimonas</taxon>
    </lineage>
</organism>
<dbReference type="InterPro" id="IPR036409">
    <property type="entry name" value="Aldolase_II/adducin_N_sf"/>
</dbReference>
<comment type="caution">
    <text evidence="4">The sequence shown here is derived from an EMBL/GenBank/DDBJ whole genome shotgun (WGS) entry which is preliminary data.</text>
</comment>
<keyword evidence="2" id="KW-0456">Lyase</keyword>
<evidence type="ECO:0000313" key="5">
    <source>
        <dbReference type="Proteomes" id="UP000246145"/>
    </source>
</evidence>
<gene>
    <name evidence="4" type="ORF">C7440_2608</name>
</gene>
<dbReference type="STRING" id="1231391.GCA_000308195_00423"/>
<evidence type="ECO:0000256" key="1">
    <source>
        <dbReference type="ARBA" id="ARBA00022723"/>
    </source>
</evidence>
<dbReference type="GO" id="GO:0016832">
    <property type="term" value="F:aldehyde-lyase activity"/>
    <property type="evidence" value="ECO:0007669"/>
    <property type="project" value="TreeGrafter"/>
</dbReference>
<dbReference type="SMART" id="SM01007">
    <property type="entry name" value="Aldolase_II"/>
    <property type="match status" value="1"/>
</dbReference>
<dbReference type="EMBL" id="QEKO01000003">
    <property type="protein sequence ID" value="PVY61874.1"/>
    <property type="molecule type" value="Genomic_DNA"/>
</dbReference>
<dbReference type="InterPro" id="IPR050197">
    <property type="entry name" value="Aldolase_class_II_sugar_metab"/>
</dbReference>
<dbReference type="SUPFAM" id="SSF53639">
    <property type="entry name" value="AraD/HMP-PK domain-like"/>
    <property type="match status" value="1"/>
</dbReference>
<dbReference type="GO" id="GO:0019323">
    <property type="term" value="P:pentose catabolic process"/>
    <property type="evidence" value="ECO:0007669"/>
    <property type="project" value="TreeGrafter"/>
</dbReference>
<keyword evidence="5" id="KW-1185">Reference proteome</keyword>
<accession>A0A2U1CLL3</accession>